<dbReference type="EMBL" id="KZ857391">
    <property type="protein sequence ID" value="RDX52209.1"/>
    <property type="molecule type" value="Genomic_DNA"/>
</dbReference>
<sequence length="128" mass="13567">MALLRLRLLVLALTAGSVFAAPTNVQTPPTVLLDDATIIGQPNGTVVRYLGLPFAQPPFAGRPVPPRGSPSGRTGETGWVDTDTELSYDSSEEGSSSSGTTLTRTRMRDDRRSRKGSSSCLCSADEVQ</sequence>
<evidence type="ECO:0008006" key="5">
    <source>
        <dbReference type="Google" id="ProtNLM"/>
    </source>
</evidence>
<feature type="region of interest" description="Disordered" evidence="1">
    <location>
        <begin position="57"/>
        <end position="128"/>
    </location>
</feature>
<organism evidence="3 4">
    <name type="scientific">Lentinus brumalis</name>
    <dbReference type="NCBI Taxonomy" id="2498619"/>
    <lineage>
        <taxon>Eukaryota</taxon>
        <taxon>Fungi</taxon>
        <taxon>Dikarya</taxon>
        <taxon>Basidiomycota</taxon>
        <taxon>Agaricomycotina</taxon>
        <taxon>Agaricomycetes</taxon>
        <taxon>Polyporales</taxon>
        <taxon>Polyporaceae</taxon>
        <taxon>Lentinus</taxon>
    </lineage>
</organism>
<proteinExistence type="predicted"/>
<feature type="compositionally biased region" description="Low complexity" evidence="1">
    <location>
        <begin position="93"/>
        <end position="104"/>
    </location>
</feature>
<keyword evidence="2" id="KW-0732">Signal</keyword>
<feature type="signal peptide" evidence="2">
    <location>
        <begin position="1"/>
        <end position="20"/>
    </location>
</feature>
<feature type="chain" id="PRO_5016803303" description="Carboxylesterase type B domain-containing protein" evidence="2">
    <location>
        <begin position="21"/>
        <end position="128"/>
    </location>
</feature>
<evidence type="ECO:0000256" key="1">
    <source>
        <dbReference type="SAM" id="MobiDB-lite"/>
    </source>
</evidence>
<dbReference type="Proteomes" id="UP000256964">
    <property type="component" value="Unassembled WGS sequence"/>
</dbReference>
<evidence type="ECO:0000256" key="2">
    <source>
        <dbReference type="SAM" id="SignalP"/>
    </source>
</evidence>
<gene>
    <name evidence="3" type="ORF">OH76DRAFT_1416783</name>
</gene>
<evidence type="ECO:0000313" key="3">
    <source>
        <dbReference type="EMBL" id="RDX52209.1"/>
    </source>
</evidence>
<accession>A0A371DI48</accession>
<keyword evidence="4" id="KW-1185">Reference proteome</keyword>
<feature type="compositionally biased region" description="Acidic residues" evidence="1">
    <location>
        <begin position="82"/>
        <end position="92"/>
    </location>
</feature>
<name>A0A371DI48_9APHY</name>
<dbReference type="AlphaFoldDB" id="A0A371DI48"/>
<reference evidence="3 4" key="1">
    <citation type="journal article" date="2018" name="Biotechnol. Biofuels">
        <title>Integrative visual omics of the white-rot fungus Polyporus brumalis exposes the biotechnological potential of its oxidative enzymes for delignifying raw plant biomass.</title>
        <authorList>
            <person name="Miyauchi S."/>
            <person name="Rancon A."/>
            <person name="Drula E."/>
            <person name="Hage H."/>
            <person name="Chaduli D."/>
            <person name="Favel A."/>
            <person name="Grisel S."/>
            <person name="Henrissat B."/>
            <person name="Herpoel-Gimbert I."/>
            <person name="Ruiz-Duenas F.J."/>
            <person name="Chevret D."/>
            <person name="Hainaut M."/>
            <person name="Lin J."/>
            <person name="Wang M."/>
            <person name="Pangilinan J."/>
            <person name="Lipzen A."/>
            <person name="Lesage-Meessen L."/>
            <person name="Navarro D."/>
            <person name="Riley R."/>
            <person name="Grigoriev I.V."/>
            <person name="Zhou S."/>
            <person name="Raouche S."/>
            <person name="Rosso M.N."/>
        </authorList>
    </citation>
    <scope>NUCLEOTIDE SEQUENCE [LARGE SCALE GENOMIC DNA]</scope>
    <source>
        <strain evidence="3 4">BRFM 1820</strain>
    </source>
</reference>
<protein>
    <recommendedName>
        <fullName evidence="5">Carboxylesterase type B domain-containing protein</fullName>
    </recommendedName>
</protein>
<evidence type="ECO:0000313" key="4">
    <source>
        <dbReference type="Proteomes" id="UP000256964"/>
    </source>
</evidence>